<organism evidence="1 2">
    <name type="scientific">Hymenobacter polaris</name>
    <dbReference type="NCBI Taxonomy" id="2682546"/>
    <lineage>
        <taxon>Bacteria</taxon>
        <taxon>Pseudomonadati</taxon>
        <taxon>Bacteroidota</taxon>
        <taxon>Cytophagia</taxon>
        <taxon>Cytophagales</taxon>
        <taxon>Hymenobacteraceae</taxon>
        <taxon>Hymenobacter</taxon>
    </lineage>
</organism>
<evidence type="ECO:0000313" key="1">
    <source>
        <dbReference type="EMBL" id="NML63697.1"/>
    </source>
</evidence>
<keyword evidence="2" id="KW-1185">Reference proteome</keyword>
<dbReference type="AlphaFoldDB" id="A0A7Y0AAD0"/>
<accession>A0A7Y0AAD0</accession>
<evidence type="ECO:0000313" key="2">
    <source>
        <dbReference type="Proteomes" id="UP000559626"/>
    </source>
</evidence>
<dbReference type="GO" id="GO:0030570">
    <property type="term" value="F:pectate lyase activity"/>
    <property type="evidence" value="ECO:0007669"/>
    <property type="project" value="UniProtKB-EC"/>
</dbReference>
<sequence length="312" mass="34869">MLVYQRSVGGWPKAVHEHKVDYAAPLPPALRAATLADAGRPDATIDNNATTREIRYLVTAAARTHNGAYQRAAERGVRYLLRMQQPSGGFPQYYPDSSLYRAQITYNDNAMVNALRVLQAVAARQGDYALLDAALAEPARLAVGRGVQCILATQYRQRGRLTAWCAQHDRRTLLPCAARAFELPSLSGDETVGIVAFLLSLEQPTPAVRQAIEAAVAWLNDVQMPNLALQEVTDPRQPSGRDHLLVPQPGHRLWARFYDLTTNQPFYVGRDGVKRAHLADIENERRVGYAYVGTWPEQLLTKEYPRWLAKEK</sequence>
<dbReference type="NCBIfam" id="TIGR02474">
    <property type="entry name" value="pec_lyase"/>
    <property type="match status" value="1"/>
</dbReference>
<reference evidence="1 2" key="1">
    <citation type="submission" date="2020-04" db="EMBL/GenBank/DDBJ databases">
        <title>Hymenobacter polaris sp. nov., isolated from Arctic soil.</title>
        <authorList>
            <person name="Dahal R.H."/>
        </authorList>
    </citation>
    <scope>NUCLEOTIDE SEQUENCE [LARGE SCALE GENOMIC DNA]</scope>
    <source>
        <strain evidence="1 2">RP-2-7</strain>
    </source>
</reference>
<dbReference type="InterPro" id="IPR012669">
    <property type="entry name" value="Pectate_lyase"/>
</dbReference>
<protein>
    <submittedName>
        <fullName evidence="1">Pectate lyase</fullName>
        <ecNumber evidence="1">4.2.2.2</ecNumber>
    </submittedName>
</protein>
<comment type="caution">
    <text evidence="1">The sequence shown here is derived from an EMBL/GenBank/DDBJ whole genome shotgun (WGS) entry which is preliminary data.</text>
</comment>
<dbReference type="EMBL" id="JABBGH010000001">
    <property type="protein sequence ID" value="NML63697.1"/>
    <property type="molecule type" value="Genomic_DNA"/>
</dbReference>
<dbReference type="Pfam" id="PF09492">
    <property type="entry name" value="Pec_lyase"/>
    <property type="match status" value="1"/>
</dbReference>
<dbReference type="EC" id="4.2.2.2" evidence="1"/>
<dbReference type="Proteomes" id="UP000559626">
    <property type="component" value="Unassembled WGS sequence"/>
</dbReference>
<proteinExistence type="predicted"/>
<dbReference type="Gene3D" id="1.50.10.20">
    <property type="match status" value="1"/>
</dbReference>
<keyword evidence="1" id="KW-0456">Lyase</keyword>
<dbReference type="SUPFAM" id="SSF81853">
    <property type="entry name" value="Family 10 polysaccharide lyase"/>
    <property type="match status" value="1"/>
</dbReference>
<gene>
    <name evidence="1" type="primary">pelA</name>
    <name evidence="1" type="ORF">HHL22_00590</name>
</gene>
<name>A0A7Y0AAD0_9BACT</name>